<reference evidence="2 3" key="1">
    <citation type="submission" date="2014-01" db="EMBL/GenBank/DDBJ databases">
        <title>Interspecies Systems Biology Uncovers Metabolites Affecting C. elegans Gene Expression and Life History Traits.</title>
        <authorList>
            <person name="Watson E."/>
            <person name="Macneil L.T."/>
            <person name="Ritter A.D."/>
            <person name="Yilmaz L.S."/>
            <person name="Rosebrock A.P."/>
            <person name="Caudy A.A."/>
            <person name="Walhout A.J."/>
        </authorList>
    </citation>
    <scope>NUCLEOTIDE SEQUENCE [LARGE SCALE GENOMIC DNA]</scope>
    <source>
        <strain evidence="2 3">DA1877</strain>
    </source>
</reference>
<dbReference type="GO" id="GO:0004523">
    <property type="term" value="F:RNA-DNA hybrid ribonuclease activity"/>
    <property type="evidence" value="ECO:0007669"/>
    <property type="project" value="InterPro"/>
</dbReference>
<dbReference type="InterPro" id="IPR036397">
    <property type="entry name" value="RNaseH_sf"/>
</dbReference>
<evidence type="ECO:0000313" key="3">
    <source>
        <dbReference type="Proteomes" id="UP000020766"/>
    </source>
</evidence>
<feature type="domain" description="RNase H type-1" evidence="1">
    <location>
        <begin position="7"/>
        <end position="141"/>
    </location>
</feature>
<organism evidence="2 3">
    <name type="scientific">Comamonas aquatica DA1877</name>
    <dbReference type="NCBI Taxonomy" id="1457173"/>
    <lineage>
        <taxon>Bacteria</taxon>
        <taxon>Pseudomonadati</taxon>
        <taxon>Pseudomonadota</taxon>
        <taxon>Betaproteobacteria</taxon>
        <taxon>Burkholderiales</taxon>
        <taxon>Comamonadaceae</taxon>
        <taxon>Comamonas</taxon>
    </lineage>
</organism>
<dbReference type="PATRIC" id="fig|1457173.3.peg.3298"/>
<sequence>MLRAYPPPHFWILHIDGSAMPNPGRMAVGLVLTGPDGSHHSAARRLPHTGCNNEAELTALLDGVQAAQQAGAQALRIYTDSHVLLEQLAPAPGRPPRPIVRLEPLFAQARQALQVLGTVQLRWVPRRCNSEADALARAAAEALEV</sequence>
<keyword evidence="3" id="KW-1185">Reference proteome</keyword>
<dbReference type="InterPro" id="IPR012337">
    <property type="entry name" value="RNaseH-like_sf"/>
</dbReference>
<gene>
    <name evidence="2" type="ORF">AX13_09455</name>
</gene>
<protein>
    <submittedName>
        <fullName evidence="2">Ribonuclease H</fullName>
    </submittedName>
</protein>
<dbReference type="Gene3D" id="3.30.420.10">
    <property type="entry name" value="Ribonuclease H-like superfamily/Ribonuclease H"/>
    <property type="match status" value="1"/>
</dbReference>
<comment type="caution">
    <text evidence="2">The sequence shown here is derived from an EMBL/GenBank/DDBJ whole genome shotgun (WGS) entry which is preliminary data.</text>
</comment>
<dbReference type="GO" id="GO:0003676">
    <property type="term" value="F:nucleic acid binding"/>
    <property type="evidence" value="ECO:0007669"/>
    <property type="project" value="InterPro"/>
</dbReference>
<dbReference type="PROSITE" id="PS50879">
    <property type="entry name" value="RNASE_H_1"/>
    <property type="match status" value="1"/>
</dbReference>
<dbReference type="EMBL" id="JBOK01000025">
    <property type="protein sequence ID" value="EXU78855.1"/>
    <property type="molecule type" value="Genomic_DNA"/>
</dbReference>
<dbReference type="PANTHER" id="PTHR48475">
    <property type="entry name" value="RIBONUCLEASE H"/>
    <property type="match status" value="1"/>
</dbReference>
<dbReference type="Pfam" id="PF13456">
    <property type="entry name" value="RVT_3"/>
    <property type="match status" value="1"/>
</dbReference>
<dbReference type="SUPFAM" id="SSF53098">
    <property type="entry name" value="Ribonuclease H-like"/>
    <property type="match status" value="1"/>
</dbReference>
<evidence type="ECO:0000313" key="2">
    <source>
        <dbReference type="EMBL" id="EXU78855.1"/>
    </source>
</evidence>
<proteinExistence type="predicted"/>
<dbReference type="AlphaFoldDB" id="A0A014NYA3"/>
<accession>A0A014NYA3</accession>
<name>A0A014NYA3_9BURK</name>
<evidence type="ECO:0000259" key="1">
    <source>
        <dbReference type="PROSITE" id="PS50879"/>
    </source>
</evidence>
<dbReference type="Proteomes" id="UP000020766">
    <property type="component" value="Unassembled WGS sequence"/>
</dbReference>
<dbReference type="InterPro" id="IPR002156">
    <property type="entry name" value="RNaseH_domain"/>
</dbReference>
<dbReference type="PANTHER" id="PTHR48475:SF1">
    <property type="entry name" value="RNASE H TYPE-1 DOMAIN-CONTAINING PROTEIN"/>
    <property type="match status" value="1"/>
</dbReference>